<accession>A0AAP4F083</accession>
<dbReference type="AlphaFoldDB" id="A0AAP4F083"/>
<comment type="caution">
    <text evidence="2">The sequence shown here is derived from an EMBL/GenBank/DDBJ whole genome shotgun (WGS) entry which is preliminary data.</text>
</comment>
<dbReference type="InterPro" id="IPR003593">
    <property type="entry name" value="AAA+_ATPase"/>
</dbReference>
<dbReference type="Proteomes" id="UP001300383">
    <property type="component" value="Unassembled WGS sequence"/>
</dbReference>
<dbReference type="GO" id="GO:0016887">
    <property type="term" value="F:ATP hydrolysis activity"/>
    <property type="evidence" value="ECO:0007669"/>
    <property type="project" value="InterPro"/>
</dbReference>
<reference evidence="2 3" key="1">
    <citation type="submission" date="2023-05" db="EMBL/GenBank/DDBJ databases">
        <title>[ruminococcus] sp. nov., isolated from a pig farm feces dump.</title>
        <authorList>
            <person name="Chang Y.-H."/>
        </authorList>
    </citation>
    <scope>NUCLEOTIDE SEQUENCE [LARGE SCALE GENOMIC DNA]</scope>
    <source>
        <strain evidence="2 3">YH-rum2234</strain>
    </source>
</reference>
<evidence type="ECO:0000313" key="3">
    <source>
        <dbReference type="Proteomes" id="UP001300383"/>
    </source>
</evidence>
<organism evidence="2 3">
    <name type="scientific">Fusibacillus kribbianus</name>
    <dbReference type="NCBI Taxonomy" id="3044208"/>
    <lineage>
        <taxon>Bacteria</taxon>
        <taxon>Bacillati</taxon>
        <taxon>Bacillota</taxon>
        <taxon>Clostridia</taxon>
        <taxon>Lachnospirales</taxon>
        <taxon>Lachnospiraceae</taxon>
        <taxon>Fusibacillus</taxon>
    </lineage>
</organism>
<dbReference type="InterPro" id="IPR049945">
    <property type="entry name" value="AAA_22"/>
</dbReference>
<keyword evidence="3" id="KW-1185">Reference proteome</keyword>
<gene>
    <name evidence="2" type="ORF">QJ036_10780</name>
</gene>
<evidence type="ECO:0000313" key="2">
    <source>
        <dbReference type="EMBL" id="MDI9242950.1"/>
    </source>
</evidence>
<dbReference type="Pfam" id="PF13401">
    <property type="entry name" value="AAA_22"/>
    <property type="match status" value="1"/>
</dbReference>
<protein>
    <submittedName>
        <fullName evidence="2">AAA family ATPase</fullName>
    </submittedName>
</protein>
<evidence type="ECO:0000259" key="1">
    <source>
        <dbReference type="SMART" id="SM00382"/>
    </source>
</evidence>
<feature type="domain" description="AAA+ ATPase" evidence="1">
    <location>
        <begin position="148"/>
        <end position="315"/>
    </location>
</feature>
<dbReference type="EMBL" id="JASGBQ010000022">
    <property type="protein sequence ID" value="MDI9242950.1"/>
    <property type="molecule type" value="Genomic_DNA"/>
</dbReference>
<sequence length="531" mass="60575">MDYEYTQCEEGASQYDDYDLNETNIVDAIYIPARMDIDKGNPYIEALPNPRDDFGIRRAYTRELPGYSYDKVKDMSKLDKMLAVGTLRELRFPLPFNRDLEFSLYNALLTSYRARKQMKSDNSRIELTVDNTSKTTNLILSGDSSEATNAGFSLIGYSGCGKSSAISNLVNYYPQVIIHTDENGGYFPQITYLVVNCIPNSNFSALYEGIGDAIDKALNNITPVYAKAISRAKGLGKKAELVKEYVEKFGIGIIILDEIQFIDFEHTRENTFNSLLTLSNRTKVAIAVVGTEDARDKMFRELRTSRRIGVMINGNLYCENKDYFKHLVKSLFRYQWFDTPVEATNELIDALYDVTKGIVDQLVAVYSCMHYDYLSKKKKPTVDDKYVRTVANKFYPGIQDVLANLESTENTVELHNIRGEAETKIDALLDAAKQETEMQKLINMDTSMETIQLSNVVSIIRALYDEYSDAQIETAYNKVIRRKSAQGKTEKEISRLVVEQLQRAPKRSNMKNKLETPDMQHMRDFLGIKEN</sequence>
<dbReference type="SMART" id="SM00382">
    <property type="entry name" value="AAA"/>
    <property type="match status" value="1"/>
</dbReference>
<dbReference type="RefSeq" id="WP_283231385.1">
    <property type="nucleotide sequence ID" value="NZ_JASGBQ010000022.1"/>
</dbReference>
<dbReference type="InterPro" id="IPR027417">
    <property type="entry name" value="P-loop_NTPase"/>
</dbReference>
<proteinExistence type="predicted"/>
<name>A0AAP4F083_9FIRM</name>
<dbReference type="SUPFAM" id="SSF52540">
    <property type="entry name" value="P-loop containing nucleoside triphosphate hydrolases"/>
    <property type="match status" value="1"/>
</dbReference>
<dbReference type="Gene3D" id="3.40.50.300">
    <property type="entry name" value="P-loop containing nucleotide triphosphate hydrolases"/>
    <property type="match status" value="1"/>
</dbReference>